<dbReference type="Gene3D" id="1.10.10.1210">
    <property type="entry name" value="MAGE homology domain, winged helix WH2 motif"/>
    <property type="match status" value="1"/>
</dbReference>
<evidence type="ECO:0000259" key="1">
    <source>
        <dbReference type="PROSITE" id="PS50838"/>
    </source>
</evidence>
<dbReference type="SMART" id="SM01373">
    <property type="entry name" value="MAGE"/>
    <property type="match status" value="1"/>
</dbReference>
<sequence>MIIDDNLESTSTQSNIKLPVNLTQEDIEKKVLDLVRLAISSSVTDIPLKREEIKKKVIKDNMRIFPIVFEEAQKILRDTYCMELVEYPARGSTILSINQSNILNSQQQLQQGDAQTIQASQTNSSQVSLKKVSSKKYSTNSYILRNLIPGNLRKGLIFNKEDYQLHGLLIIILCLIYANGNRVKEEIIYKYLEKFGLYKNIKHETFEDVEKHIIQFTQKGYLEKEKTPIPNSEEVTYSYKWGPRALVEFPEKNLLNFIKGFYEKEEQEQIVKELIRSRGIN</sequence>
<dbReference type="PANTHER" id="PTHR11736:SF14">
    <property type="entry name" value="NSE3 HOMOLOG, SMC5-SMC6 COMPLEX COMPONENT"/>
    <property type="match status" value="1"/>
</dbReference>
<dbReference type="InterPro" id="IPR041898">
    <property type="entry name" value="MAGE_WH1"/>
</dbReference>
<dbReference type="Pfam" id="PF01454">
    <property type="entry name" value="MAGE"/>
    <property type="match status" value="1"/>
</dbReference>
<dbReference type="InterPro" id="IPR037445">
    <property type="entry name" value="MAGE"/>
</dbReference>
<dbReference type="OrthoDB" id="205198at2759"/>
<name>A0A1Y1WXI5_9FUNG</name>
<dbReference type="InterPro" id="IPR002190">
    <property type="entry name" value="MHD_dom"/>
</dbReference>
<keyword evidence="3" id="KW-1185">Reference proteome</keyword>
<dbReference type="FunFam" id="1.10.10.1210:FF:000001">
    <property type="entry name" value="melanoma-associated antigen D1"/>
    <property type="match status" value="1"/>
</dbReference>
<dbReference type="STRING" id="1754192.A0A1Y1WXI5"/>
<comment type="caution">
    <text evidence="2">The sequence shown here is derived from an EMBL/GenBank/DDBJ whole genome shotgun (WGS) entry which is preliminary data.</text>
</comment>
<evidence type="ECO:0000313" key="3">
    <source>
        <dbReference type="Proteomes" id="UP000193944"/>
    </source>
</evidence>
<dbReference type="Proteomes" id="UP000193944">
    <property type="component" value="Unassembled WGS sequence"/>
</dbReference>
<dbReference type="PANTHER" id="PTHR11736">
    <property type="entry name" value="MELANOMA-ASSOCIATED ANTIGEN MAGE ANTIGEN"/>
    <property type="match status" value="1"/>
</dbReference>
<dbReference type="AlphaFoldDB" id="A0A1Y1WXI5"/>
<accession>A0A1Y1WXI5</accession>
<organism evidence="2 3">
    <name type="scientific">Anaeromyces robustus</name>
    <dbReference type="NCBI Taxonomy" id="1754192"/>
    <lineage>
        <taxon>Eukaryota</taxon>
        <taxon>Fungi</taxon>
        <taxon>Fungi incertae sedis</taxon>
        <taxon>Chytridiomycota</taxon>
        <taxon>Chytridiomycota incertae sedis</taxon>
        <taxon>Neocallimastigomycetes</taxon>
        <taxon>Neocallimastigales</taxon>
        <taxon>Neocallimastigaceae</taxon>
        <taxon>Anaeromyces</taxon>
    </lineage>
</organism>
<feature type="domain" description="MAGE" evidence="1">
    <location>
        <begin position="27"/>
        <end position="268"/>
    </location>
</feature>
<dbReference type="GO" id="GO:0006281">
    <property type="term" value="P:DNA repair"/>
    <property type="evidence" value="ECO:0007669"/>
    <property type="project" value="TreeGrafter"/>
</dbReference>
<reference evidence="2 3" key="1">
    <citation type="submission" date="2016-08" db="EMBL/GenBank/DDBJ databases">
        <title>A Parts List for Fungal Cellulosomes Revealed by Comparative Genomics.</title>
        <authorList>
            <consortium name="DOE Joint Genome Institute"/>
            <person name="Haitjema C.H."/>
            <person name="Gilmore S.P."/>
            <person name="Henske J.K."/>
            <person name="Solomon K.V."/>
            <person name="De Groot R."/>
            <person name="Kuo A."/>
            <person name="Mondo S.J."/>
            <person name="Salamov A.A."/>
            <person name="Labutti K."/>
            <person name="Zhao Z."/>
            <person name="Chiniquy J."/>
            <person name="Barry K."/>
            <person name="Brewer H.M."/>
            <person name="Purvine S.O."/>
            <person name="Wright A.T."/>
            <person name="Boxma B."/>
            <person name="Van Alen T."/>
            <person name="Hackstein J.H."/>
            <person name="Baker S.E."/>
            <person name="Grigoriev I.V."/>
            <person name="O'Malley M.A."/>
        </authorList>
    </citation>
    <scope>NUCLEOTIDE SEQUENCE [LARGE SCALE GENOMIC DNA]</scope>
    <source>
        <strain evidence="2 3">S4</strain>
    </source>
</reference>
<dbReference type="PROSITE" id="PS50838">
    <property type="entry name" value="MAGE"/>
    <property type="match status" value="1"/>
</dbReference>
<dbReference type="InterPro" id="IPR041899">
    <property type="entry name" value="MAGE_WH2"/>
</dbReference>
<reference evidence="2 3" key="2">
    <citation type="submission" date="2016-08" db="EMBL/GenBank/DDBJ databases">
        <title>Pervasive Adenine N6-methylation of Active Genes in Fungi.</title>
        <authorList>
            <consortium name="DOE Joint Genome Institute"/>
            <person name="Mondo S.J."/>
            <person name="Dannebaum R.O."/>
            <person name="Kuo R.C."/>
            <person name="Labutti K."/>
            <person name="Haridas S."/>
            <person name="Kuo A."/>
            <person name="Salamov A."/>
            <person name="Ahrendt S.R."/>
            <person name="Lipzen A."/>
            <person name="Sullivan W."/>
            <person name="Andreopoulos W.B."/>
            <person name="Clum A."/>
            <person name="Lindquist E."/>
            <person name="Daum C."/>
            <person name="Ramamoorthy G.K."/>
            <person name="Gryganskyi A."/>
            <person name="Culley D."/>
            <person name="Magnuson J.K."/>
            <person name="James T.Y."/>
            <person name="O'Malley M.A."/>
            <person name="Stajich J.E."/>
            <person name="Spatafora J.W."/>
            <person name="Visel A."/>
            <person name="Grigoriev I.V."/>
        </authorList>
    </citation>
    <scope>NUCLEOTIDE SEQUENCE [LARGE SCALE GENOMIC DNA]</scope>
    <source>
        <strain evidence="2 3">S4</strain>
    </source>
</reference>
<protein>
    <submittedName>
        <fullName evidence="2">MAGE-domain-containing protein</fullName>
    </submittedName>
</protein>
<proteinExistence type="predicted"/>
<gene>
    <name evidence="2" type="ORF">BCR32DRAFT_270192</name>
</gene>
<dbReference type="GO" id="GO:0005634">
    <property type="term" value="C:nucleus"/>
    <property type="evidence" value="ECO:0007669"/>
    <property type="project" value="TreeGrafter"/>
</dbReference>
<evidence type="ECO:0000313" key="2">
    <source>
        <dbReference type="EMBL" id="ORX78261.1"/>
    </source>
</evidence>
<dbReference type="Gene3D" id="1.10.10.1200">
    <property type="entry name" value="MAGE homology domain, winged helix WH1 motif"/>
    <property type="match status" value="1"/>
</dbReference>
<dbReference type="EMBL" id="MCFG01000217">
    <property type="protein sequence ID" value="ORX78261.1"/>
    <property type="molecule type" value="Genomic_DNA"/>
</dbReference>